<protein>
    <submittedName>
        <fullName evidence="1">Uncharacterized protein</fullName>
    </submittedName>
</protein>
<dbReference type="Proteomes" id="UP000706525">
    <property type="component" value="Unassembled WGS sequence"/>
</dbReference>
<reference evidence="1 2" key="1">
    <citation type="submission" date="2021-08" db="EMBL/GenBank/DDBJ databases">
        <authorList>
            <person name="Peeters C."/>
        </authorList>
    </citation>
    <scope>NUCLEOTIDE SEQUENCE [LARGE SCALE GENOMIC DNA]</scope>
    <source>
        <strain evidence="1 2">LMG 32289</strain>
    </source>
</reference>
<comment type="caution">
    <text evidence="1">The sequence shown here is derived from an EMBL/GenBank/DDBJ whole genome shotgun (WGS) entry which is preliminary data.</text>
</comment>
<dbReference type="RefSeq" id="WP_223995366.1">
    <property type="nucleotide sequence ID" value="NZ_CAJZAG010000016.1"/>
</dbReference>
<evidence type="ECO:0000313" key="2">
    <source>
        <dbReference type="Proteomes" id="UP000706525"/>
    </source>
</evidence>
<evidence type="ECO:0000313" key="1">
    <source>
        <dbReference type="EMBL" id="CAG9186085.1"/>
    </source>
</evidence>
<proteinExistence type="predicted"/>
<keyword evidence="2" id="KW-1185">Reference proteome</keyword>
<accession>A0ABN7ZP83</accession>
<dbReference type="EMBL" id="CAJZAG010000016">
    <property type="protein sequence ID" value="CAG9186085.1"/>
    <property type="molecule type" value="Genomic_DNA"/>
</dbReference>
<name>A0ABN7ZP83_9BURK</name>
<gene>
    <name evidence="1" type="ORF">LMG32289_06253</name>
</gene>
<sequence>MDATTVYGAGLASYPAGVLLRASVYSTNLRAAISLVCADDGMPYGALSVNLPETELADDEILVAADWNLPADLKAALLATGKFVQTGRWSQVGHGRGEIWRIADAEMLSHISGVRIVATRGKPMRRAAAAAAA</sequence>
<organism evidence="1 2">
    <name type="scientific">Cupriavidus pampae</name>
    <dbReference type="NCBI Taxonomy" id="659251"/>
    <lineage>
        <taxon>Bacteria</taxon>
        <taxon>Pseudomonadati</taxon>
        <taxon>Pseudomonadota</taxon>
        <taxon>Betaproteobacteria</taxon>
        <taxon>Burkholderiales</taxon>
        <taxon>Burkholderiaceae</taxon>
        <taxon>Cupriavidus</taxon>
    </lineage>
</organism>